<dbReference type="InterPro" id="IPR046737">
    <property type="entry name" value="DUF6629"/>
</dbReference>
<comment type="caution">
    <text evidence="2">The sequence shown here is derived from an EMBL/GenBank/DDBJ whole genome shotgun (WGS) entry which is preliminary data.</text>
</comment>
<dbReference type="PATRIC" id="fig|1280948.3.peg.2264"/>
<organism evidence="2 3">
    <name type="scientific">Hyphomonas atlantica</name>
    <dbReference type="NCBI Taxonomy" id="1280948"/>
    <lineage>
        <taxon>Bacteria</taxon>
        <taxon>Pseudomonadati</taxon>
        <taxon>Pseudomonadota</taxon>
        <taxon>Alphaproteobacteria</taxon>
        <taxon>Hyphomonadales</taxon>
        <taxon>Hyphomonadaceae</taxon>
        <taxon>Hyphomonas</taxon>
    </lineage>
</organism>
<dbReference type="Pfam" id="PF20334">
    <property type="entry name" value="DUF6629"/>
    <property type="match status" value="1"/>
</dbReference>
<name>A0A059E0R2_9PROT</name>
<keyword evidence="3" id="KW-1185">Reference proteome</keyword>
<dbReference type="STRING" id="1280948.HY36_06070"/>
<evidence type="ECO:0000313" key="3">
    <source>
        <dbReference type="Proteomes" id="UP000024547"/>
    </source>
</evidence>
<feature type="transmembrane region" description="Helical" evidence="1">
    <location>
        <begin position="194"/>
        <end position="213"/>
    </location>
</feature>
<accession>A0A059E0R2</accession>
<dbReference type="AlphaFoldDB" id="A0A059E0R2"/>
<dbReference type="Proteomes" id="UP000024547">
    <property type="component" value="Unassembled WGS sequence"/>
</dbReference>
<dbReference type="OrthoDB" id="8441457at2"/>
<evidence type="ECO:0000256" key="1">
    <source>
        <dbReference type="SAM" id="Phobius"/>
    </source>
</evidence>
<keyword evidence="1" id="KW-0472">Membrane</keyword>
<feature type="transmembrane region" description="Helical" evidence="1">
    <location>
        <begin position="64"/>
        <end position="86"/>
    </location>
</feature>
<feature type="transmembrane region" description="Helical" evidence="1">
    <location>
        <begin position="150"/>
        <end position="166"/>
    </location>
</feature>
<dbReference type="RefSeq" id="WP_051602722.1">
    <property type="nucleotide sequence ID" value="NZ_AWFH01000023.1"/>
</dbReference>
<proteinExistence type="predicted"/>
<protein>
    <submittedName>
        <fullName evidence="2">Uncharacterized protein</fullName>
    </submittedName>
</protein>
<feature type="transmembrane region" description="Helical" evidence="1">
    <location>
        <begin position="98"/>
        <end position="120"/>
    </location>
</feature>
<dbReference type="EMBL" id="AWFH01000023">
    <property type="protein sequence ID" value="KCZ60544.1"/>
    <property type="molecule type" value="Genomic_DNA"/>
</dbReference>
<sequence length="230" mass="25578">MCLSAEVSFIAAAGLIPAGALSMRQAWRGDRRYLPLATLPLLFGLQQLAEGVVWVAGAGQNTELIATASLIYMFFSWLAWPVWIPVSTFALEPAKRKPYFLIFVIVGAMLGALQYVPYFAHADWLNTRFLSHVIIYEGTELLDFVGRREVTYAIYISVVILPLLLSSVRGVRIFGLLALGVLITTYTFFAYAYVSVFCFGGALMSSYLVWMMFKGDGAPRRRLEGSFEAV</sequence>
<keyword evidence="1" id="KW-0812">Transmembrane</keyword>
<dbReference type="eggNOG" id="ENOG5032S87">
    <property type="taxonomic scope" value="Bacteria"/>
</dbReference>
<reference evidence="2 3" key="1">
    <citation type="journal article" date="2014" name="Antonie Van Leeuwenhoek">
        <title>Hyphomonas beringensis sp. nov. and Hyphomonas chukchiensis sp. nov., isolated from surface seawater of the Bering Sea and Chukchi Sea.</title>
        <authorList>
            <person name="Li C."/>
            <person name="Lai Q."/>
            <person name="Li G."/>
            <person name="Dong C."/>
            <person name="Wang J."/>
            <person name="Liao Y."/>
            <person name="Shao Z."/>
        </authorList>
    </citation>
    <scope>NUCLEOTIDE SEQUENCE [LARGE SCALE GENOMIC DNA]</scope>
    <source>
        <strain evidence="2 3">22II1-22F38</strain>
    </source>
</reference>
<evidence type="ECO:0000313" key="2">
    <source>
        <dbReference type="EMBL" id="KCZ60544.1"/>
    </source>
</evidence>
<gene>
    <name evidence="2" type="ORF">HY36_06070</name>
</gene>
<keyword evidence="1" id="KW-1133">Transmembrane helix</keyword>
<feature type="transmembrane region" description="Helical" evidence="1">
    <location>
        <begin position="33"/>
        <end position="58"/>
    </location>
</feature>